<feature type="transmembrane region" description="Helical" evidence="1">
    <location>
        <begin position="269"/>
        <end position="290"/>
    </location>
</feature>
<sequence>MQYNIFCAVTIVLFLNAESKVAEKDYALMPPLFYTDDFDRCLMLGEKALFCTVTVQLGPVRNNYSKVWTIIEDVISYKTNFRHDRLRHSICVPSHCTQMGENVFSYINDTEYLQLGISECYKQKYAHLGLIGDVIEMRCENDKSPYEVDVYDIVVGLCLIGLLALLIFASFYEGLARYKSKEEYNSVINSTRGRIIACFSLLKNWDRLKTRNTGLDAQALKAINGIRFYTILLVIIAHACMIAFTTYSLNPQFVETMTDDPLNMIFLNGNYSMQTFLLISGLLLSYHFFLSFEKMKKLKFSYIFLALINRYIRLTSCLVVIIAISATWLRHVNRGPLWDKTVGDEFRNCRKNWWTNLLYINNYYDVQHMCLLHSWYLAADTQLFVLSLIILTLIWNWKKYTMTIFGICFVIGFLIPTVTTYIYDYDILIREYPEPLYKVLLDVPEWTKLLIPGHMNIGGYTIGLIAGYIVYKYRERTISFKKRFIVLWWILVWGLPLSVIFLGVPMYRDNYVPTRLGASLYQGLARNVFAIGICLGILGINKNIGWFLRDAVLWQPLQILGRLTYCVFLVHVALIRIKFGQARVLSYMTSYSFFTQVASDLVLSFISGLILCLAVEMPTSALQKLMMPQFRKTREDDLTKNIVADNVKQNEITQV</sequence>
<feature type="domain" description="Acyltransferase 3" evidence="3">
    <location>
        <begin position="221"/>
        <end position="615"/>
    </location>
</feature>
<feature type="transmembrane region" description="Helical" evidence="1">
    <location>
        <begin position="375"/>
        <end position="395"/>
    </location>
</feature>
<feature type="transmembrane region" description="Helical" evidence="1">
    <location>
        <begin position="519"/>
        <end position="538"/>
    </location>
</feature>
<evidence type="ECO:0000259" key="3">
    <source>
        <dbReference type="Pfam" id="PF01757"/>
    </source>
</evidence>
<keyword evidence="1" id="KW-0812">Transmembrane</keyword>
<feature type="transmembrane region" description="Helical" evidence="1">
    <location>
        <begin position="449"/>
        <end position="471"/>
    </location>
</feature>
<keyword evidence="5" id="KW-1185">Reference proteome</keyword>
<accession>A0AAN7SR04</accession>
<keyword evidence="2" id="KW-0732">Signal</keyword>
<dbReference type="InterPro" id="IPR002656">
    <property type="entry name" value="Acyl_transf_3_dom"/>
</dbReference>
<comment type="caution">
    <text evidence="4">The sequence shown here is derived from an EMBL/GenBank/DDBJ whole genome shotgun (WGS) entry which is preliminary data.</text>
</comment>
<dbReference type="Proteomes" id="UP001353858">
    <property type="component" value="Unassembled WGS sequence"/>
</dbReference>
<feature type="transmembrane region" description="Helical" evidence="1">
    <location>
        <begin position="228"/>
        <end position="249"/>
    </location>
</feature>
<dbReference type="Pfam" id="PF01757">
    <property type="entry name" value="Acyl_transf_3"/>
    <property type="match status" value="1"/>
</dbReference>
<dbReference type="PANTHER" id="PTHR11161">
    <property type="entry name" value="O-ACYLTRANSFERASE"/>
    <property type="match status" value="1"/>
</dbReference>
<evidence type="ECO:0000313" key="5">
    <source>
        <dbReference type="Proteomes" id="UP001353858"/>
    </source>
</evidence>
<name>A0AAN7SR04_9COLE</name>
<keyword evidence="1" id="KW-1133">Transmembrane helix</keyword>
<organism evidence="4 5">
    <name type="scientific">Aquatica leii</name>
    <dbReference type="NCBI Taxonomy" id="1421715"/>
    <lineage>
        <taxon>Eukaryota</taxon>
        <taxon>Metazoa</taxon>
        <taxon>Ecdysozoa</taxon>
        <taxon>Arthropoda</taxon>
        <taxon>Hexapoda</taxon>
        <taxon>Insecta</taxon>
        <taxon>Pterygota</taxon>
        <taxon>Neoptera</taxon>
        <taxon>Endopterygota</taxon>
        <taxon>Coleoptera</taxon>
        <taxon>Polyphaga</taxon>
        <taxon>Elateriformia</taxon>
        <taxon>Elateroidea</taxon>
        <taxon>Lampyridae</taxon>
        <taxon>Luciolinae</taxon>
        <taxon>Aquatica</taxon>
    </lineage>
</organism>
<feature type="transmembrane region" description="Helical" evidence="1">
    <location>
        <begin position="153"/>
        <end position="172"/>
    </location>
</feature>
<feature type="chain" id="PRO_5042979908" description="Acyltransferase 3 domain-containing protein" evidence="2">
    <location>
        <begin position="23"/>
        <end position="655"/>
    </location>
</feature>
<gene>
    <name evidence="4" type="ORF">RN001_001734</name>
</gene>
<evidence type="ECO:0000313" key="4">
    <source>
        <dbReference type="EMBL" id="KAK4885463.1"/>
    </source>
</evidence>
<evidence type="ECO:0000256" key="1">
    <source>
        <dbReference type="SAM" id="Phobius"/>
    </source>
</evidence>
<proteinExistence type="predicted"/>
<keyword evidence="1" id="KW-0472">Membrane</keyword>
<feature type="transmembrane region" description="Helical" evidence="1">
    <location>
        <begin position="483"/>
        <end position="507"/>
    </location>
</feature>
<evidence type="ECO:0000256" key="2">
    <source>
        <dbReference type="SAM" id="SignalP"/>
    </source>
</evidence>
<feature type="transmembrane region" description="Helical" evidence="1">
    <location>
        <begin position="597"/>
        <end position="617"/>
    </location>
</feature>
<feature type="signal peptide" evidence="2">
    <location>
        <begin position="1"/>
        <end position="22"/>
    </location>
</feature>
<dbReference type="InterPro" id="IPR052728">
    <property type="entry name" value="O2_lipid_transport_reg"/>
</dbReference>
<feature type="transmembrane region" description="Helical" evidence="1">
    <location>
        <begin position="402"/>
        <end position="423"/>
    </location>
</feature>
<protein>
    <recommendedName>
        <fullName evidence="3">Acyltransferase 3 domain-containing protein</fullName>
    </recommendedName>
</protein>
<dbReference type="AlphaFoldDB" id="A0AAN7SR04"/>
<dbReference type="GO" id="GO:0016747">
    <property type="term" value="F:acyltransferase activity, transferring groups other than amino-acyl groups"/>
    <property type="evidence" value="ECO:0007669"/>
    <property type="project" value="InterPro"/>
</dbReference>
<reference evidence="5" key="1">
    <citation type="submission" date="2023-01" db="EMBL/GenBank/DDBJ databases">
        <title>Key to firefly adult light organ development and bioluminescence: homeobox transcription factors regulate luciferase expression and transportation to peroxisome.</title>
        <authorList>
            <person name="Fu X."/>
        </authorList>
    </citation>
    <scope>NUCLEOTIDE SEQUENCE [LARGE SCALE GENOMIC DNA]</scope>
</reference>
<feature type="transmembrane region" description="Helical" evidence="1">
    <location>
        <begin position="559"/>
        <end position="577"/>
    </location>
</feature>
<dbReference type="PANTHER" id="PTHR11161:SF22">
    <property type="entry name" value="ACYLTRANSFERASE 3 DOMAIN-CONTAINING PROTEIN-RELATED"/>
    <property type="match status" value="1"/>
</dbReference>
<dbReference type="EMBL" id="JARPUR010000001">
    <property type="protein sequence ID" value="KAK4885463.1"/>
    <property type="molecule type" value="Genomic_DNA"/>
</dbReference>
<feature type="transmembrane region" description="Helical" evidence="1">
    <location>
        <begin position="311"/>
        <end position="329"/>
    </location>
</feature>